<keyword evidence="1" id="KW-1133">Transmembrane helix</keyword>
<feature type="transmembrane region" description="Helical" evidence="1">
    <location>
        <begin position="71"/>
        <end position="93"/>
    </location>
</feature>
<proteinExistence type="predicted"/>
<gene>
    <name evidence="3" type="ORF">ILEXP_LOCUS8718</name>
</gene>
<sequence>MAFLIFLDLWCGFIGVARCFLAGVAACDSSVQVAILLVLPLDLWCGFIGASLGVARYFLAGVAVYDSPAPLCCNVVVPASFCCSIASFCYSAPAAHLYDPT</sequence>
<feature type="signal peptide" evidence="2">
    <location>
        <begin position="1"/>
        <end position="19"/>
    </location>
</feature>
<keyword evidence="1" id="KW-0812">Transmembrane</keyword>
<dbReference type="EMBL" id="CAUOFW020001103">
    <property type="protein sequence ID" value="CAK9141188.1"/>
    <property type="molecule type" value="Genomic_DNA"/>
</dbReference>
<comment type="caution">
    <text evidence="3">The sequence shown here is derived from an EMBL/GenBank/DDBJ whole genome shotgun (WGS) entry which is preliminary data.</text>
</comment>
<evidence type="ECO:0000313" key="3">
    <source>
        <dbReference type="EMBL" id="CAK9141188.1"/>
    </source>
</evidence>
<feature type="non-terminal residue" evidence="3">
    <location>
        <position position="101"/>
    </location>
</feature>
<evidence type="ECO:0000256" key="1">
    <source>
        <dbReference type="SAM" id="Phobius"/>
    </source>
</evidence>
<name>A0ABC8R8W8_9AQUA</name>
<dbReference type="Proteomes" id="UP001642360">
    <property type="component" value="Unassembled WGS sequence"/>
</dbReference>
<evidence type="ECO:0000313" key="4">
    <source>
        <dbReference type="Proteomes" id="UP001642360"/>
    </source>
</evidence>
<feature type="transmembrane region" description="Helical" evidence="1">
    <location>
        <begin position="35"/>
        <end position="59"/>
    </location>
</feature>
<keyword evidence="4" id="KW-1185">Reference proteome</keyword>
<reference evidence="3 4" key="1">
    <citation type="submission" date="2024-02" db="EMBL/GenBank/DDBJ databases">
        <authorList>
            <person name="Vignale AGUSTIN F."/>
            <person name="Sosa J E."/>
            <person name="Modenutti C."/>
        </authorList>
    </citation>
    <scope>NUCLEOTIDE SEQUENCE [LARGE SCALE GENOMIC DNA]</scope>
</reference>
<feature type="chain" id="PRO_5044867648" evidence="2">
    <location>
        <begin position="20"/>
        <end position="101"/>
    </location>
</feature>
<keyword evidence="2" id="KW-0732">Signal</keyword>
<accession>A0ABC8R8W8</accession>
<dbReference type="AlphaFoldDB" id="A0ABC8R8W8"/>
<protein>
    <submittedName>
        <fullName evidence="3">Uncharacterized protein</fullName>
    </submittedName>
</protein>
<keyword evidence="1" id="KW-0472">Membrane</keyword>
<evidence type="ECO:0000256" key="2">
    <source>
        <dbReference type="SAM" id="SignalP"/>
    </source>
</evidence>
<organism evidence="3 4">
    <name type="scientific">Ilex paraguariensis</name>
    <name type="common">yerba mate</name>
    <dbReference type="NCBI Taxonomy" id="185542"/>
    <lineage>
        <taxon>Eukaryota</taxon>
        <taxon>Viridiplantae</taxon>
        <taxon>Streptophyta</taxon>
        <taxon>Embryophyta</taxon>
        <taxon>Tracheophyta</taxon>
        <taxon>Spermatophyta</taxon>
        <taxon>Magnoliopsida</taxon>
        <taxon>eudicotyledons</taxon>
        <taxon>Gunneridae</taxon>
        <taxon>Pentapetalae</taxon>
        <taxon>asterids</taxon>
        <taxon>campanulids</taxon>
        <taxon>Aquifoliales</taxon>
        <taxon>Aquifoliaceae</taxon>
        <taxon>Ilex</taxon>
    </lineage>
</organism>